<dbReference type="EMBL" id="NBCO01000017">
    <property type="protein sequence ID" value="ORC88339.1"/>
    <property type="molecule type" value="Genomic_DNA"/>
</dbReference>
<comment type="caution">
    <text evidence="1">The sequence shown here is derived from an EMBL/GenBank/DDBJ whole genome shotgun (WGS) entry which is preliminary data.</text>
</comment>
<name>A0A1X0NVV3_9TRYP</name>
<dbReference type="AlphaFoldDB" id="A0A1X0NVV3"/>
<reference evidence="1 2" key="1">
    <citation type="submission" date="2017-03" db="EMBL/GenBank/DDBJ databases">
        <title>An alternative strategy for trypanosome survival in the mammalian bloodstream revealed through genome and transcriptome analysis of the ubiquitous bovine parasite Trypanosoma (Megatrypanum) theileri.</title>
        <authorList>
            <person name="Kelly S."/>
            <person name="Ivens A."/>
            <person name="Mott A."/>
            <person name="O'Neill E."/>
            <person name="Emms D."/>
            <person name="Macleod O."/>
            <person name="Voorheis P."/>
            <person name="Matthews J."/>
            <person name="Matthews K."/>
            <person name="Carrington M."/>
        </authorList>
    </citation>
    <scope>NUCLEOTIDE SEQUENCE [LARGE SCALE GENOMIC DNA]</scope>
    <source>
        <strain evidence="1">Edinburgh</strain>
    </source>
</reference>
<gene>
    <name evidence="1" type="ORF">TM35_000172110</name>
</gene>
<sequence length="569" mass="64624">MPFGLDDLLFRLAAASPRLWRRRGPAGSFVSSSSFSSSSSSSSSSYGFVEGDRLVSSSITAKCAAPVPLHLPPRRYRHVGKNHKSAISLLTSPVEEISASLGKYSLAEVSQLYETMQKEGNWKAVLNVTEGAKQGRHYAFLTKKNLEMAVRTLLMSCETQKVVDFFLLYANEVLLSDDIIVEVFDACRNHKENSLALYEMFKPFHREWTPTLYACCMTINAQYNWKEALLLYDKYMEYEHPPRIKRLFTDVVGSTQSFSSNNDISNEYMSSNRENLRFLYHIILPLVADRRPDLLDHYYRHMMMREPESAVDVLLRCLHTERGRELANEWLQKLKEENLSLTSNTSNVLELAMELYKKKPNVMNLNSLLKLILTYHPTSLDERIGKEMRQYLSEVEMNENDASVLARTITDRSNHWKLATYFVSSMIERKHFSVIPSLSSYVARQGRWSLALDMMTVHLSNRGTFGAAELSLCVEASVFAGRWKSALFWVERAHSGGILLPATTYDAALSVSRHCKWDVALRVMTSMHEVGAVSTSKGILDVLEAAAAQDEVEKALHIIAKMGSVYWTL</sequence>
<dbReference type="Proteomes" id="UP000192257">
    <property type="component" value="Unassembled WGS sequence"/>
</dbReference>
<dbReference type="OrthoDB" id="278233at2759"/>
<dbReference type="RefSeq" id="XP_028882405.1">
    <property type="nucleotide sequence ID" value="XM_029026290.1"/>
</dbReference>
<protein>
    <submittedName>
        <fullName evidence="1">Uncharacterized protein</fullName>
    </submittedName>
</protein>
<evidence type="ECO:0000313" key="2">
    <source>
        <dbReference type="Proteomes" id="UP000192257"/>
    </source>
</evidence>
<dbReference type="VEuPathDB" id="TriTrypDB:TM35_000172110"/>
<organism evidence="1 2">
    <name type="scientific">Trypanosoma theileri</name>
    <dbReference type="NCBI Taxonomy" id="67003"/>
    <lineage>
        <taxon>Eukaryota</taxon>
        <taxon>Discoba</taxon>
        <taxon>Euglenozoa</taxon>
        <taxon>Kinetoplastea</taxon>
        <taxon>Metakinetoplastina</taxon>
        <taxon>Trypanosomatida</taxon>
        <taxon>Trypanosomatidae</taxon>
        <taxon>Trypanosoma</taxon>
    </lineage>
</organism>
<dbReference type="GeneID" id="39986070"/>
<keyword evidence="2" id="KW-1185">Reference proteome</keyword>
<accession>A0A1X0NVV3</accession>
<proteinExistence type="predicted"/>
<evidence type="ECO:0000313" key="1">
    <source>
        <dbReference type="EMBL" id="ORC88339.1"/>
    </source>
</evidence>